<evidence type="ECO:0000256" key="19">
    <source>
        <dbReference type="ARBA" id="ARBA00062724"/>
    </source>
</evidence>
<dbReference type="OrthoDB" id="340259at2759"/>
<evidence type="ECO:0000256" key="18">
    <source>
        <dbReference type="ARBA" id="ARBA00053706"/>
    </source>
</evidence>
<dbReference type="GO" id="GO:0051301">
    <property type="term" value="P:cell division"/>
    <property type="evidence" value="ECO:0007669"/>
    <property type="project" value="UniProtKB-KW"/>
</dbReference>
<evidence type="ECO:0000256" key="1">
    <source>
        <dbReference type="ARBA" id="ARBA00004567"/>
    </source>
</evidence>
<evidence type="ECO:0000256" key="17">
    <source>
        <dbReference type="ARBA" id="ARBA00023328"/>
    </source>
</evidence>
<evidence type="ECO:0000256" key="22">
    <source>
        <dbReference type="PROSITE-ProRule" id="PRU00221"/>
    </source>
</evidence>
<dbReference type="SMR" id="A0A482WQW7"/>
<dbReference type="PANTHER" id="PTHR22806:SF0">
    <property type="entry name" value="NUCLEOPORIN NUP37"/>
    <property type="match status" value="1"/>
</dbReference>
<evidence type="ECO:0000313" key="24">
    <source>
        <dbReference type="Proteomes" id="UP000291343"/>
    </source>
</evidence>
<dbReference type="GO" id="GO:0031080">
    <property type="term" value="C:nuclear pore outer ring"/>
    <property type="evidence" value="ECO:0007669"/>
    <property type="project" value="InterPro"/>
</dbReference>
<dbReference type="AlphaFoldDB" id="A0A482WQW7"/>
<evidence type="ECO:0000256" key="3">
    <source>
        <dbReference type="ARBA" id="ARBA00022448"/>
    </source>
</evidence>
<dbReference type="FunFam" id="2.130.10.10:FF:000168">
    <property type="entry name" value="Nucleoporin Nup37"/>
    <property type="match status" value="1"/>
</dbReference>
<dbReference type="GO" id="GO:0051028">
    <property type="term" value="P:mRNA transport"/>
    <property type="evidence" value="ECO:0007669"/>
    <property type="project" value="UniProtKB-KW"/>
</dbReference>
<dbReference type="InterPro" id="IPR015943">
    <property type="entry name" value="WD40/YVTN_repeat-like_dom_sf"/>
</dbReference>
<evidence type="ECO:0000256" key="2">
    <source>
        <dbReference type="ARBA" id="ARBA00004629"/>
    </source>
</evidence>
<evidence type="ECO:0000256" key="6">
    <source>
        <dbReference type="ARBA" id="ARBA00022618"/>
    </source>
</evidence>
<keyword evidence="10" id="KW-0159">Chromosome partition</keyword>
<evidence type="ECO:0000256" key="14">
    <source>
        <dbReference type="ARBA" id="ARBA00023132"/>
    </source>
</evidence>
<dbReference type="GO" id="GO:0007059">
    <property type="term" value="P:chromosome segregation"/>
    <property type="evidence" value="ECO:0007669"/>
    <property type="project" value="UniProtKB-KW"/>
</dbReference>
<evidence type="ECO:0000256" key="20">
    <source>
        <dbReference type="ARBA" id="ARBA00068271"/>
    </source>
</evidence>
<dbReference type="InterPro" id="IPR036322">
    <property type="entry name" value="WD40_repeat_dom_sf"/>
</dbReference>
<feature type="repeat" description="WD" evidence="22">
    <location>
        <begin position="128"/>
        <end position="169"/>
    </location>
</feature>
<keyword evidence="7" id="KW-0677">Repeat</keyword>
<dbReference type="PROSITE" id="PS50082">
    <property type="entry name" value="WD_REPEATS_2"/>
    <property type="match status" value="1"/>
</dbReference>
<evidence type="ECO:0000256" key="11">
    <source>
        <dbReference type="ARBA" id="ARBA00022838"/>
    </source>
</evidence>
<comment type="subcellular location">
    <subcellularLocation>
        <location evidence="2">Chromosome</location>
        <location evidence="2">Centromere</location>
        <location evidence="2">Kinetochore</location>
    </subcellularLocation>
    <subcellularLocation>
        <location evidence="1">Nucleus</location>
        <location evidence="1">Nuclear pore complex</location>
    </subcellularLocation>
</comment>
<keyword evidence="8" id="KW-0498">Mitosis</keyword>
<keyword evidence="12" id="KW-0653">Protein transport</keyword>
<evidence type="ECO:0000256" key="4">
    <source>
        <dbReference type="ARBA" id="ARBA00022454"/>
    </source>
</evidence>
<dbReference type="PROSITE" id="PS50294">
    <property type="entry name" value="WD_REPEATS_REGION"/>
    <property type="match status" value="1"/>
</dbReference>
<dbReference type="Gene3D" id="2.130.10.10">
    <property type="entry name" value="YVTN repeat-like/Quinoprotein amine dehydrogenase"/>
    <property type="match status" value="1"/>
</dbReference>
<evidence type="ECO:0000256" key="10">
    <source>
        <dbReference type="ARBA" id="ARBA00022829"/>
    </source>
</evidence>
<keyword evidence="3" id="KW-0813">Transport</keyword>
<accession>A0A482WQW7</accession>
<evidence type="ECO:0000256" key="15">
    <source>
        <dbReference type="ARBA" id="ARBA00023242"/>
    </source>
</evidence>
<dbReference type="GO" id="GO:0000776">
    <property type="term" value="C:kinetochore"/>
    <property type="evidence" value="ECO:0007669"/>
    <property type="project" value="UniProtKB-KW"/>
</dbReference>
<dbReference type="STRING" id="195883.A0A482WQW7"/>
<keyword evidence="13" id="KW-0811">Translocation</keyword>
<comment type="function">
    <text evidence="18">Component of the Nup107-160 subcomplex of the nuclear pore complex (NPC). The Nup107-160 subcomplex is required for the assembly of a functional NPC. The Nup107-160 subcomplex is also required for normal kinetochore microtubule attachment, mitotic progression and chromosome segregation.</text>
</comment>
<dbReference type="SUPFAM" id="SSF50978">
    <property type="entry name" value="WD40 repeat-like"/>
    <property type="match status" value="1"/>
</dbReference>
<keyword evidence="14" id="KW-0906">Nuclear pore complex</keyword>
<keyword evidence="17" id="KW-0137">Centromere</keyword>
<evidence type="ECO:0000256" key="5">
    <source>
        <dbReference type="ARBA" id="ARBA00022574"/>
    </source>
</evidence>
<dbReference type="InParanoid" id="A0A482WQW7"/>
<keyword evidence="9" id="KW-0509">mRNA transport</keyword>
<dbReference type="GO" id="GO:0015031">
    <property type="term" value="P:protein transport"/>
    <property type="evidence" value="ECO:0007669"/>
    <property type="project" value="UniProtKB-KW"/>
</dbReference>
<protein>
    <recommendedName>
        <fullName evidence="20">Nucleoporin Nup37</fullName>
    </recommendedName>
    <alternativeName>
        <fullName evidence="21">Nup107-160 subcomplex subunit Nup37</fullName>
    </alternativeName>
</protein>
<dbReference type="PANTHER" id="PTHR22806">
    <property type="entry name" value="NUCLEOPORIN NUP37 P37 -RELATED"/>
    <property type="match status" value="1"/>
</dbReference>
<name>A0A482WQW7_LAOST</name>
<evidence type="ECO:0000256" key="7">
    <source>
        <dbReference type="ARBA" id="ARBA00022737"/>
    </source>
</evidence>
<dbReference type="InterPro" id="IPR037626">
    <property type="entry name" value="NUP37"/>
</dbReference>
<dbReference type="FunCoup" id="A0A482WQW7">
    <property type="interactions" value="672"/>
</dbReference>
<keyword evidence="16" id="KW-0131">Cell cycle</keyword>
<comment type="caution">
    <text evidence="23">The sequence shown here is derived from an EMBL/GenBank/DDBJ whole genome shotgun (WGS) entry which is preliminary data.</text>
</comment>
<keyword evidence="15" id="KW-0539">Nucleus</keyword>
<proteinExistence type="predicted"/>
<evidence type="ECO:0000256" key="21">
    <source>
        <dbReference type="ARBA" id="ARBA00076652"/>
    </source>
</evidence>
<dbReference type="Pfam" id="PF00400">
    <property type="entry name" value="WD40"/>
    <property type="match status" value="1"/>
</dbReference>
<keyword evidence="4" id="KW-0158">Chromosome</keyword>
<sequence length="332" mass="37073">MPSKIVDNIHLNVKVNNPTHVMELPEQVVKVELSPFEWSHNLICIALPKLISVRVIKFQEEDEELEEEVDLELLQDFTINCRVDALAWSPETSLNVLPKCIMFCAATKDFNLRLFSSNTVDAYSEQVLTGHTDYINSIAFESNGEYLASASDDLSCRLWAMKDGQKCVAEFALKSPGMSVCWHSEEPGKLLVGEKNGTVRIYNVERQQAILSFETFQTPLLAADWSPANSLLVAAIAGGSLFVWNITRPNVPLDRQILHSKGWLLRCSHQSDQHFATIGQPANTLKVVHTSVKQPIANAALKCVGGLSWHRKLPYVCVGVDRSICLWKIATN</sequence>
<dbReference type="InterPro" id="IPR001680">
    <property type="entry name" value="WD40_rpt"/>
</dbReference>
<keyword evidence="24" id="KW-1185">Reference proteome</keyword>
<dbReference type="Proteomes" id="UP000291343">
    <property type="component" value="Unassembled WGS sequence"/>
</dbReference>
<organism evidence="23 24">
    <name type="scientific">Laodelphax striatellus</name>
    <name type="common">Small brown planthopper</name>
    <name type="synonym">Delphax striatella</name>
    <dbReference type="NCBI Taxonomy" id="195883"/>
    <lineage>
        <taxon>Eukaryota</taxon>
        <taxon>Metazoa</taxon>
        <taxon>Ecdysozoa</taxon>
        <taxon>Arthropoda</taxon>
        <taxon>Hexapoda</taxon>
        <taxon>Insecta</taxon>
        <taxon>Pterygota</taxon>
        <taxon>Neoptera</taxon>
        <taxon>Paraneoptera</taxon>
        <taxon>Hemiptera</taxon>
        <taxon>Auchenorrhyncha</taxon>
        <taxon>Fulgoroidea</taxon>
        <taxon>Delphacidae</taxon>
        <taxon>Criomorphinae</taxon>
        <taxon>Laodelphax</taxon>
    </lineage>
</organism>
<keyword evidence="5 22" id="KW-0853">WD repeat</keyword>
<gene>
    <name evidence="23" type="ORF">LSTR_LSTR008494</name>
</gene>
<comment type="subunit">
    <text evidence="19">Component of the Nup107-160 subcomplex of the nuclear pore complex (NPC). The Nup107-160 subcomplex includes NUP160, NUP133, NUP107, NUP98, NUP85, NUP43, NUP37, SEH1 and SEC13.</text>
</comment>
<dbReference type="SMART" id="SM00320">
    <property type="entry name" value="WD40"/>
    <property type="match status" value="5"/>
</dbReference>
<dbReference type="EMBL" id="QKKF02027198">
    <property type="protein sequence ID" value="RZF35924.1"/>
    <property type="molecule type" value="Genomic_DNA"/>
</dbReference>
<evidence type="ECO:0000256" key="8">
    <source>
        <dbReference type="ARBA" id="ARBA00022776"/>
    </source>
</evidence>
<reference evidence="23 24" key="1">
    <citation type="journal article" date="2017" name="Gigascience">
        <title>Genome sequence of the small brown planthopper, Laodelphax striatellus.</title>
        <authorList>
            <person name="Zhu J."/>
            <person name="Jiang F."/>
            <person name="Wang X."/>
            <person name="Yang P."/>
            <person name="Bao Y."/>
            <person name="Zhao W."/>
            <person name="Wang W."/>
            <person name="Lu H."/>
            <person name="Wang Q."/>
            <person name="Cui N."/>
            <person name="Li J."/>
            <person name="Chen X."/>
            <person name="Luo L."/>
            <person name="Yu J."/>
            <person name="Kang L."/>
            <person name="Cui F."/>
        </authorList>
    </citation>
    <scope>NUCLEOTIDE SEQUENCE [LARGE SCALE GENOMIC DNA]</scope>
    <source>
        <strain evidence="23">Lst14</strain>
    </source>
</reference>
<evidence type="ECO:0000256" key="9">
    <source>
        <dbReference type="ARBA" id="ARBA00022816"/>
    </source>
</evidence>
<keyword evidence="6" id="KW-0132">Cell division</keyword>
<evidence type="ECO:0000256" key="13">
    <source>
        <dbReference type="ARBA" id="ARBA00023010"/>
    </source>
</evidence>
<evidence type="ECO:0000256" key="12">
    <source>
        <dbReference type="ARBA" id="ARBA00022927"/>
    </source>
</evidence>
<keyword evidence="11" id="KW-0995">Kinetochore</keyword>
<evidence type="ECO:0000313" key="23">
    <source>
        <dbReference type="EMBL" id="RZF35924.1"/>
    </source>
</evidence>
<evidence type="ECO:0000256" key="16">
    <source>
        <dbReference type="ARBA" id="ARBA00023306"/>
    </source>
</evidence>